<keyword evidence="4 10" id="KW-0812">Transmembrane</keyword>
<dbReference type="Proteomes" id="UP000678393">
    <property type="component" value="Unassembled WGS sequence"/>
</dbReference>
<evidence type="ECO:0000256" key="7">
    <source>
        <dbReference type="ARBA" id="ARBA00022840"/>
    </source>
</evidence>
<dbReference type="PROSITE" id="PS50929">
    <property type="entry name" value="ABC_TM1F"/>
    <property type="match status" value="1"/>
</dbReference>
<evidence type="ECO:0000256" key="4">
    <source>
        <dbReference type="ARBA" id="ARBA00022692"/>
    </source>
</evidence>
<accession>A0A8S3YFL3</accession>
<dbReference type="FunFam" id="3.40.50.300:FF:000997">
    <property type="entry name" value="Multidrug resistance-associated protein 1"/>
    <property type="match status" value="1"/>
</dbReference>
<proteinExistence type="inferred from homology"/>
<comment type="subcellular location">
    <subcellularLocation>
        <location evidence="1">Vacuole membrane</location>
        <topology evidence="1">Multi-pass membrane protein</topology>
    </subcellularLocation>
</comment>
<evidence type="ECO:0000313" key="14">
    <source>
        <dbReference type="Proteomes" id="UP000678393"/>
    </source>
</evidence>
<feature type="transmembrane region" description="Helical" evidence="10">
    <location>
        <begin position="499"/>
        <end position="520"/>
    </location>
</feature>
<keyword evidence="9 10" id="KW-0472">Membrane</keyword>
<feature type="domain" description="ABC transporter" evidence="11">
    <location>
        <begin position="593"/>
        <end position="825"/>
    </location>
</feature>
<evidence type="ECO:0000256" key="3">
    <source>
        <dbReference type="ARBA" id="ARBA00022448"/>
    </source>
</evidence>
<reference evidence="13" key="1">
    <citation type="submission" date="2021-04" db="EMBL/GenBank/DDBJ databases">
        <authorList>
            <consortium name="Molecular Ecology Group"/>
        </authorList>
    </citation>
    <scope>NUCLEOTIDE SEQUENCE</scope>
</reference>
<dbReference type="SUPFAM" id="SSF90123">
    <property type="entry name" value="ABC transporter transmembrane region"/>
    <property type="match status" value="1"/>
</dbReference>
<evidence type="ECO:0000256" key="10">
    <source>
        <dbReference type="SAM" id="Phobius"/>
    </source>
</evidence>
<dbReference type="AlphaFoldDB" id="A0A8S3YFL3"/>
<comment type="caution">
    <text evidence="13">The sequence shown here is derived from an EMBL/GenBank/DDBJ whole genome shotgun (WGS) entry which is preliminary data.</text>
</comment>
<organism evidence="13 14">
    <name type="scientific">Candidula unifasciata</name>
    <dbReference type="NCBI Taxonomy" id="100452"/>
    <lineage>
        <taxon>Eukaryota</taxon>
        <taxon>Metazoa</taxon>
        <taxon>Spiralia</taxon>
        <taxon>Lophotrochozoa</taxon>
        <taxon>Mollusca</taxon>
        <taxon>Gastropoda</taxon>
        <taxon>Heterobranchia</taxon>
        <taxon>Euthyneura</taxon>
        <taxon>Panpulmonata</taxon>
        <taxon>Eupulmonata</taxon>
        <taxon>Stylommatophora</taxon>
        <taxon>Helicina</taxon>
        <taxon>Helicoidea</taxon>
        <taxon>Geomitridae</taxon>
        <taxon>Candidula</taxon>
    </lineage>
</organism>
<dbReference type="CDD" id="cd03244">
    <property type="entry name" value="ABCC_MRP_domain2"/>
    <property type="match status" value="1"/>
</dbReference>
<dbReference type="InterPro" id="IPR011527">
    <property type="entry name" value="ABC1_TM_dom"/>
</dbReference>
<evidence type="ECO:0000256" key="5">
    <source>
        <dbReference type="ARBA" id="ARBA00022737"/>
    </source>
</evidence>
<dbReference type="CDD" id="cd03250">
    <property type="entry name" value="ABCC_MRP_domain1"/>
    <property type="match status" value="1"/>
</dbReference>
<dbReference type="PROSITE" id="PS50893">
    <property type="entry name" value="ABC_TRANSPORTER_2"/>
    <property type="match status" value="2"/>
</dbReference>
<feature type="transmembrane region" description="Helical" evidence="10">
    <location>
        <begin position="330"/>
        <end position="353"/>
    </location>
</feature>
<dbReference type="GO" id="GO:0005524">
    <property type="term" value="F:ATP binding"/>
    <property type="evidence" value="ECO:0007669"/>
    <property type="project" value="UniProtKB-KW"/>
</dbReference>
<dbReference type="InterPro" id="IPR036640">
    <property type="entry name" value="ABC1_TM_sf"/>
</dbReference>
<dbReference type="InterPro" id="IPR027417">
    <property type="entry name" value="P-loop_NTPase"/>
</dbReference>
<dbReference type="Pfam" id="PF00664">
    <property type="entry name" value="ABC_membrane"/>
    <property type="match status" value="1"/>
</dbReference>
<feature type="domain" description="ABC transporter" evidence="11">
    <location>
        <begin position="1"/>
        <end position="205"/>
    </location>
</feature>
<keyword evidence="14" id="KW-1185">Reference proteome</keyword>
<gene>
    <name evidence="13" type="ORF">CUNI_LOCUS1567</name>
</gene>
<keyword evidence="3" id="KW-0813">Transport</keyword>
<evidence type="ECO:0000256" key="6">
    <source>
        <dbReference type="ARBA" id="ARBA00022741"/>
    </source>
</evidence>
<sequence length="830" mass="92591">ISLEIPRGSFVAVVGPVGCGKSSLVSAVLGEMDSLQGSVQISGSTAYVPQTSWIQNSTLRNNILFGYSYNQKRYRKIIEACALVPDLQILPGGDMTEIGEKGLNLSGGQKQRVSIARALYANSDIYIMDDPLSAVDSHVGKHIFKRVLSDKGLLKNKTRIMTTNAVHWLPLVDVIIVMQDGRITEVGSYLELMKRVGNFSQFLLTHFRKFQESESEVDEDIEVRQMKMKMWEHVESVTSQSESNTSGEELINFHQNSLLLLLTLAIVCALHFPKCQVMIRHAATKKTCCVNIFWKASNVLASVWLSKWTGDPDLQSTSFVKNMQKQRQYIIVYGALGAAQVIFIFAYACVAALRMVTAAAGMHAAMLDRVLKAPMSFFDTTPVGRILPQIVFMWVTCVFSVAATLLVISVNTPIFTTVIVPLFLAYIAMQRFFVPTTRQLKRLESVTRSPIYSHFSETLSGCHVIRAFDSVARFVQTSTDLIDKNQVFYFAGISANRWLGIWVEAIGSLVVFFSAVFSLMTPGINGAVLGLSVSYALQITQALKWLVRTMSDIETNVVSVERVQEYSQLVQEAARYTPLRSPNEWPYHGQIVFRQYSTRYREGLEPVLKGLDCVIQPGEKIGIVGRTGAGKSSLTLALFRLLEASYGEIIIDNIPISALGLYDLRSKITILPQDPVIFSGTLRENLDPNLEHLDQEIWTALTMSNMKHYVSAMPAGLYSEVGENGLSLSSGQRQLLCLTRALLRRTKILVLDEPTSSVDVETDTLVQSMVRRVFRNCTTITVAHRINTILDCNRVMVLEAGSIVEYDNPQYLLQQEESHFYKLAKSDGII</sequence>
<keyword evidence="5" id="KW-0677">Repeat</keyword>
<dbReference type="InterPro" id="IPR017871">
    <property type="entry name" value="ABC_transporter-like_CS"/>
</dbReference>
<dbReference type="PANTHER" id="PTHR24223:SF443">
    <property type="entry name" value="MULTIDRUG-RESISTANCE LIKE PROTEIN 1, ISOFORM I"/>
    <property type="match status" value="1"/>
</dbReference>
<keyword evidence="7" id="KW-0067">ATP-binding</keyword>
<dbReference type="FunFam" id="1.20.1560.10:FF:000013">
    <property type="entry name" value="ABC transporter C family member 2"/>
    <property type="match status" value="1"/>
</dbReference>
<name>A0A8S3YFL3_9EUPU</name>
<feature type="domain" description="ABC transmembrane type-1" evidence="12">
    <location>
        <begin position="292"/>
        <end position="555"/>
    </location>
</feature>
<dbReference type="SUPFAM" id="SSF52540">
    <property type="entry name" value="P-loop containing nucleoside triphosphate hydrolases"/>
    <property type="match status" value="2"/>
</dbReference>
<dbReference type="GO" id="GO:0016887">
    <property type="term" value="F:ATP hydrolysis activity"/>
    <property type="evidence" value="ECO:0007669"/>
    <property type="project" value="InterPro"/>
</dbReference>
<evidence type="ECO:0000256" key="9">
    <source>
        <dbReference type="ARBA" id="ARBA00023136"/>
    </source>
</evidence>
<dbReference type="InterPro" id="IPR050173">
    <property type="entry name" value="ABC_transporter_C-like"/>
</dbReference>
<evidence type="ECO:0000259" key="12">
    <source>
        <dbReference type="PROSITE" id="PS50929"/>
    </source>
</evidence>
<dbReference type="CDD" id="cd18603">
    <property type="entry name" value="ABC_6TM_MRP1_2_3_6_D2_like"/>
    <property type="match status" value="1"/>
</dbReference>
<dbReference type="OrthoDB" id="6500128at2759"/>
<evidence type="ECO:0000256" key="1">
    <source>
        <dbReference type="ARBA" id="ARBA00004128"/>
    </source>
</evidence>
<dbReference type="PANTHER" id="PTHR24223">
    <property type="entry name" value="ATP-BINDING CASSETTE SUB-FAMILY C"/>
    <property type="match status" value="1"/>
</dbReference>
<dbReference type="Gene3D" id="1.20.1560.10">
    <property type="entry name" value="ABC transporter type 1, transmembrane domain"/>
    <property type="match status" value="1"/>
</dbReference>
<feature type="non-terminal residue" evidence="13">
    <location>
        <position position="830"/>
    </location>
</feature>
<feature type="transmembrane region" description="Helical" evidence="10">
    <location>
        <begin position="390"/>
        <end position="408"/>
    </location>
</feature>
<dbReference type="GO" id="GO:0005774">
    <property type="term" value="C:vacuolar membrane"/>
    <property type="evidence" value="ECO:0007669"/>
    <property type="project" value="UniProtKB-SubCell"/>
</dbReference>
<comment type="similarity">
    <text evidence="2">Belongs to the ABC transporter superfamily. ABCC family. Conjugate transporter (TC 3.A.1.208) subfamily.</text>
</comment>
<dbReference type="FunFam" id="3.40.50.300:FF:000074">
    <property type="entry name" value="Multidrug resistance-associated protein 5 isoform 1"/>
    <property type="match status" value="1"/>
</dbReference>
<dbReference type="Gene3D" id="3.40.50.300">
    <property type="entry name" value="P-loop containing nucleotide triphosphate hydrolases"/>
    <property type="match status" value="2"/>
</dbReference>
<keyword evidence="6" id="KW-0547">Nucleotide-binding</keyword>
<feature type="transmembrane region" description="Helical" evidence="10">
    <location>
        <begin position="414"/>
        <end position="434"/>
    </location>
</feature>
<evidence type="ECO:0000256" key="2">
    <source>
        <dbReference type="ARBA" id="ARBA00009726"/>
    </source>
</evidence>
<keyword evidence="8 10" id="KW-1133">Transmembrane helix</keyword>
<dbReference type="PROSITE" id="PS00211">
    <property type="entry name" value="ABC_TRANSPORTER_1"/>
    <property type="match status" value="1"/>
</dbReference>
<dbReference type="Pfam" id="PF00005">
    <property type="entry name" value="ABC_tran"/>
    <property type="match status" value="2"/>
</dbReference>
<dbReference type="SMART" id="SM00382">
    <property type="entry name" value="AAA"/>
    <property type="match status" value="2"/>
</dbReference>
<evidence type="ECO:0000313" key="13">
    <source>
        <dbReference type="EMBL" id="CAG5116009.1"/>
    </source>
</evidence>
<evidence type="ECO:0000259" key="11">
    <source>
        <dbReference type="PROSITE" id="PS50893"/>
    </source>
</evidence>
<dbReference type="GO" id="GO:0140359">
    <property type="term" value="F:ABC-type transporter activity"/>
    <property type="evidence" value="ECO:0007669"/>
    <property type="project" value="InterPro"/>
</dbReference>
<dbReference type="EMBL" id="CAJHNH020000198">
    <property type="protein sequence ID" value="CAG5116009.1"/>
    <property type="molecule type" value="Genomic_DNA"/>
</dbReference>
<protein>
    <submittedName>
        <fullName evidence="13">Uncharacterized protein</fullName>
    </submittedName>
</protein>
<dbReference type="InterPro" id="IPR003439">
    <property type="entry name" value="ABC_transporter-like_ATP-bd"/>
</dbReference>
<evidence type="ECO:0000256" key="8">
    <source>
        <dbReference type="ARBA" id="ARBA00022989"/>
    </source>
</evidence>
<dbReference type="InterPro" id="IPR003593">
    <property type="entry name" value="AAA+_ATPase"/>
</dbReference>